<dbReference type="Gene3D" id="3.10.580.10">
    <property type="entry name" value="CBS-domain"/>
    <property type="match status" value="1"/>
</dbReference>
<dbReference type="AlphaFoldDB" id="A0A7S3PYU5"/>
<dbReference type="InterPro" id="IPR044751">
    <property type="entry name" value="Ion_transp-like_CBS"/>
</dbReference>
<dbReference type="GO" id="GO:0016020">
    <property type="term" value="C:membrane"/>
    <property type="evidence" value="ECO:0007669"/>
    <property type="project" value="UniProtKB-SubCell"/>
</dbReference>
<evidence type="ECO:0000313" key="10">
    <source>
        <dbReference type="EMBL" id="CAE0459937.1"/>
    </source>
</evidence>
<evidence type="ECO:0000256" key="3">
    <source>
        <dbReference type="ARBA" id="ARBA00022737"/>
    </source>
</evidence>
<evidence type="ECO:0000259" key="8">
    <source>
        <dbReference type="PROSITE" id="PS50042"/>
    </source>
</evidence>
<feature type="transmembrane region" description="Helical" evidence="7">
    <location>
        <begin position="248"/>
        <end position="265"/>
    </location>
</feature>
<organism evidence="10">
    <name type="scientific">Chaetoceros debilis</name>
    <dbReference type="NCBI Taxonomy" id="122233"/>
    <lineage>
        <taxon>Eukaryota</taxon>
        <taxon>Sar</taxon>
        <taxon>Stramenopiles</taxon>
        <taxon>Ochrophyta</taxon>
        <taxon>Bacillariophyta</taxon>
        <taxon>Coscinodiscophyceae</taxon>
        <taxon>Chaetocerotophycidae</taxon>
        <taxon>Chaetocerotales</taxon>
        <taxon>Chaetocerotaceae</taxon>
        <taxon>Chaetoceros</taxon>
    </lineage>
</organism>
<dbReference type="GO" id="GO:0010960">
    <property type="term" value="P:magnesium ion homeostasis"/>
    <property type="evidence" value="ECO:0007669"/>
    <property type="project" value="InterPro"/>
</dbReference>
<dbReference type="InterPro" id="IPR046342">
    <property type="entry name" value="CBS_dom_sf"/>
</dbReference>
<proteinExistence type="predicted"/>
<evidence type="ECO:0000256" key="1">
    <source>
        <dbReference type="ARBA" id="ARBA00004141"/>
    </source>
</evidence>
<evidence type="ECO:0008006" key="11">
    <source>
        <dbReference type="Google" id="ProtNLM"/>
    </source>
</evidence>
<dbReference type="FunFam" id="3.10.580.10:FF:000006">
    <property type="entry name" value="DUF21 and CBS domain protein"/>
    <property type="match status" value="1"/>
</dbReference>
<evidence type="ECO:0000256" key="7">
    <source>
        <dbReference type="SAM" id="Phobius"/>
    </source>
</evidence>
<feature type="transmembrane region" description="Helical" evidence="7">
    <location>
        <begin position="163"/>
        <end position="189"/>
    </location>
</feature>
<dbReference type="Pfam" id="PF01595">
    <property type="entry name" value="CNNM"/>
    <property type="match status" value="1"/>
</dbReference>
<dbReference type="CDD" id="cd04590">
    <property type="entry name" value="CBS_pair_CorC_HlyC_assoc"/>
    <property type="match status" value="1"/>
</dbReference>
<protein>
    <recommendedName>
        <fullName evidence="11">CNNM transmembrane domain-containing protein</fullName>
    </recommendedName>
</protein>
<dbReference type="PANTHER" id="PTHR12064:SF94">
    <property type="entry name" value="UNEXTENDED PROTEIN"/>
    <property type="match status" value="1"/>
</dbReference>
<dbReference type="PROSITE" id="PS51846">
    <property type="entry name" value="CNNM"/>
    <property type="match status" value="1"/>
</dbReference>
<feature type="domain" description="Cyclic nucleotide-binding" evidence="8">
    <location>
        <begin position="546"/>
        <end position="653"/>
    </location>
</feature>
<evidence type="ECO:0000256" key="4">
    <source>
        <dbReference type="ARBA" id="ARBA00022989"/>
    </source>
</evidence>
<keyword evidence="2 6" id="KW-0812">Transmembrane</keyword>
<sequence>MKRSREKYGGEPAGRQTCLPFVLDQTGRDTQSDDNDGICSNSLSIARPRLALLALLIVAATLASVVRISPLSAYSLSRRYYHSNEEQSQLGGDWNTSSRSTIVNINRGKEQIFIDEIDEIFPADDKYTTKIQDHIRLIYRRLQEESTSICVEPSTWVNKVPAPVLYCIIAVLVLFSAFFSGLTLALMGLDTSDLEIVMSGDDPALARAAERIHPLRKDGNLLLCTLLLGNVAVNTLLGILMADLTSGTVGFISSTALIVIFGEIIPQASFSRYALQVGEKAVPIMKVIIALLYILAKPLAFCLDKVLGYEIGTTYSKKELSKLLEMHVDTGQINTEEGKAMRGALQYQDMTVREVMTPIGNTFMLNVENKLNFETMATIFKTGYSRIPVYEDVCTNIIGMLFVKDLIFINPVDETPVRNFVQIFGRGANVVWIDDNLGEVLSTLKRGQCHLALVKDINKGDDEQDPFYEVKGIITLEDIIEIILGDQIVDETDTWVDAEHTTRVKRTNDFVWANLRLLDAKIVDQTLSDDELRAVSAHLSSNFASIFDRLSEKQLLRMIAATPVVEIDTAEKEVNEFLPSDLMYEKNSPSDKCTFILGGKVTVIAGNDNFRSDVSSWSLLASGALIDSVYSPDFSAYVSSGPCRCLQFTRDIFDAAAASSVLEMLPPAEVDNEMKLKSISEAGNVTHGLDRTGQSARMNGKGNEDVVKLRGELLQKLLSTRHIDEQIAAGDSIGKVDDNVDDGEPPL</sequence>
<dbReference type="PANTHER" id="PTHR12064">
    <property type="entry name" value="METAL TRANSPORTER CNNM"/>
    <property type="match status" value="1"/>
</dbReference>
<evidence type="ECO:0000256" key="2">
    <source>
        <dbReference type="ARBA" id="ARBA00022692"/>
    </source>
</evidence>
<feature type="transmembrane region" description="Helical" evidence="7">
    <location>
        <begin position="221"/>
        <end position="242"/>
    </location>
</feature>
<name>A0A7S3PYU5_9STRA</name>
<feature type="transmembrane region" description="Helical" evidence="7">
    <location>
        <begin position="277"/>
        <end position="296"/>
    </location>
</feature>
<accession>A0A7S3PYU5</accession>
<dbReference type="InterPro" id="IPR045095">
    <property type="entry name" value="ACDP"/>
</dbReference>
<keyword evidence="3" id="KW-0677">Repeat</keyword>
<dbReference type="Pfam" id="PF25562">
    <property type="entry name" value="CNBH_CNNM2_C"/>
    <property type="match status" value="1"/>
</dbReference>
<feature type="transmembrane region" description="Helical" evidence="7">
    <location>
        <begin position="50"/>
        <end position="69"/>
    </location>
</feature>
<dbReference type="EMBL" id="HBIO01006519">
    <property type="protein sequence ID" value="CAE0459937.1"/>
    <property type="molecule type" value="Transcribed_RNA"/>
</dbReference>
<keyword evidence="4 6" id="KW-1133">Transmembrane helix</keyword>
<dbReference type="InterPro" id="IPR002550">
    <property type="entry name" value="CNNM"/>
</dbReference>
<keyword evidence="5 6" id="KW-0472">Membrane</keyword>
<dbReference type="InterPro" id="IPR000595">
    <property type="entry name" value="cNMP-bd_dom"/>
</dbReference>
<dbReference type="PROSITE" id="PS50042">
    <property type="entry name" value="CNMP_BINDING_3"/>
    <property type="match status" value="1"/>
</dbReference>
<gene>
    <name evidence="10" type="ORF">CDEB00056_LOCUS4778</name>
</gene>
<feature type="domain" description="CNNM transmembrane" evidence="9">
    <location>
        <begin position="158"/>
        <end position="337"/>
    </location>
</feature>
<dbReference type="SUPFAM" id="SSF54631">
    <property type="entry name" value="CBS-domain pair"/>
    <property type="match status" value="1"/>
</dbReference>
<evidence type="ECO:0000256" key="6">
    <source>
        <dbReference type="PROSITE-ProRule" id="PRU01193"/>
    </source>
</evidence>
<evidence type="ECO:0000259" key="9">
    <source>
        <dbReference type="PROSITE" id="PS51846"/>
    </source>
</evidence>
<evidence type="ECO:0000256" key="5">
    <source>
        <dbReference type="ARBA" id="ARBA00023136"/>
    </source>
</evidence>
<comment type="subcellular location">
    <subcellularLocation>
        <location evidence="1">Membrane</location>
        <topology evidence="1">Multi-pass membrane protein</topology>
    </subcellularLocation>
</comment>
<reference evidence="10" key="1">
    <citation type="submission" date="2021-01" db="EMBL/GenBank/DDBJ databases">
        <authorList>
            <person name="Corre E."/>
            <person name="Pelletier E."/>
            <person name="Niang G."/>
            <person name="Scheremetjew M."/>
            <person name="Finn R."/>
            <person name="Kale V."/>
            <person name="Holt S."/>
            <person name="Cochrane G."/>
            <person name="Meng A."/>
            <person name="Brown T."/>
            <person name="Cohen L."/>
        </authorList>
    </citation>
    <scope>NUCLEOTIDE SEQUENCE</scope>
    <source>
        <strain evidence="10">MM31A-1</strain>
    </source>
</reference>